<dbReference type="Pfam" id="PF09972">
    <property type="entry name" value="DUF2207"/>
    <property type="match status" value="1"/>
</dbReference>
<accession>A0A154MD10</accession>
<evidence type="ECO:0000259" key="4">
    <source>
        <dbReference type="Pfam" id="PF20990"/>
    </source>
</evidence>
<dbReference type="Proteomes" id="UP000076321">
    <property type="component" value="Unassembled WGS sequence"/>
</dbReference>
<proteinExistence type="predicted"/>
<name>A0A154MD10_9PSEU</name>
<evidence type="ECO:0000256" key="2">
    <source>
        <dbReference type="SAM" id="SignalP"/>
    </source>
</evidence>
<dbReference type="AlphaFoldDB" id="A0A154MD10"/>
<dbReference type="InterPro" id="IPR048389">
    <property type="entry name" value="YciQ-like_C"/>
</dbReference>
<organism evidence="5 7">
    <name type="scientific">Amycolatopsis regifaucium</name>
    <dbReference type="NCBI Taxonomy" id="546365"/>
    <lineage>
        <taxon>Bacteria</taxon>
        <taxon>Bacillati</taxon>
        <taxon>Actinomycetota</taxon>
        <taxon>Actinomycetes</taxon>
        <taxon>Pseudonocardiales</taxon>
        <taxon>Pseudonocardiaceae</taxon>
        <taxon>Amycolatopsis</taxon>
    </lineage>
</organism>
<keyword evidence="1" id="KW-1133">Transmembrane helix</keyword>
<feature type="domain" description="Predicted membrane protein YciQ-like C-terminal" evidence="4">
    <location>
        <begin position="271"/>
        <end position="486"/>
    </location>
</feature>
<keyword evidence="2" id="KW-0732">Signal</keyword>
<protein>
    <recommendedName>
        <fullName evidence="9">DUF2207 domain-containing protein</fullName>
    </recommendedName>
</protein>
<feature type="transmembrane region" description="Helical" evidence="1">
    <location>
        <begin position="409"/>
        <end position="427"/>
    </location>
</feature>
<gene>
    <name evidence="6" type="ORF">ATP06_0237185</name>
    <name evidence="5" type="ORF">AVL48_11060</name>
</gene>
<evidence type="ECO:0000259" key="3">
    <source>
        <dbReference type="Pfam" id="PF09972"/>
    </source>
</evidence>
<evidence type="ECO:0000256" key="1">
    <source>
        <dbReference type="SAM" id="Phobius"/>
    </source>
</evidence>
<keyword evidence="8" id="KW-1185">Reference proteome</keyword>
<feature type="chain" id="PRO_5010636981" description="DUF2207 domain-containing protein" evidence="2">
    <location>
        <begin position="21"/>
        <end position="535"/>
    </location>
</feature>
<comment type="caution">
    <text evidence="5">The sequence shown here is derived from an EMBL/GenBank/DDBJ whole genome shotgun (WGS) entry which is preliminary data.</text>
</comment>
<dbReference type="RefSeq" id="WP_061989216.1">
    <property type="nucleotide sequence ID" value="NZ_FOPQ01000021.1"/>
</dbReference>
<evidence type="ECO:0000313" key="6">
    <source>
        <dbReference type="EMBL" id="OKA03272.1"/>
    </source>
</evidence>
<reference evidence="5 7" key="1">
    <citation type="submission" date="2015-12" db="EMBL/GenBank/DDBJ databases">
        <title>Amycolatopsis regifaucium genome sequencing and assembly.</title>
        <authorList>
            <person name="Mayilraj S."/>
        </authorList>
    </citation>
    <scope>NUCLEOTIDE SEQUENCE [LARGE SCALE GENOMIC DNA]</scope>
    <source>
        <strain evidence="5 7">GY080</strain>
    </source>
</reference>
<evidence type="ECO:0000313" key="8">
    <source>
        <dbReference type="Proteomes" id="UP000186883"/>
    </source>
</evidence>
<dbReference type="Proteomes" id="UP000186883">
    <property type="component" value="Unassembled WGS sequence"/>
</dbReference>
<dbReference type="Pfam" id="PF20990">
    <property type="entry name" value="DUF2207_C"/>
    <property type="match status" value="1"/>
</dbReference>
<evidence type="ECO:0000313" key="7">
    <source>
        <dbReference type="Proteomes" id="UP000076321"/>
    </source>
</evidence>
<sequence length="535" mass="56686">MVVVALLVVLGALPGAPAGAQGEPQLPTLPNSAEISLKVERDGALSVVEAVSVPSEATMTRRVPLRTAAPRDRDRIIGIRDVVIEGAGNSELTDDEFTIRLKGGTSIVRYTVDGAVAEADGLLRVGWQVAGGWDTGLELVRAAFAAPAIPNAVTCHAGPEGSRVHCGTAQIGHSGLTRFSQQNLPAGQRMEISVELPGGTVPANARLEPSKTFAGAFVLTAPVGWAWGGFALALIAGAVALGVLRRRDRRPGGALPVQLLTGKDEQAAFTSPEGVLPGQVGFVLSGRTDAVDLAATVVDLAVRNYLWVSEEAGELTDWRLVRRNPPDEQLTAFEHAVFDLLLPDGRESIRLSEIQSAGIGVDAVRGALRDSVVERRWYSRGPGRLTRAGLRICFYGLFLTVLLALTVGYAQLGLIVVAAGAVLAVAARRLPVRTGAGIALHRRLLGVREAVLATKPAAVPKLEREVLLWRALPYALALGEQETWIAGFAAIKGPPKIYWYGRETADEAEIARVSDFTAALVGTFAATRQGRRLKP</sequence>
<feature type="transmembrane region" description="Helical" evidence="1">
    <location>
        <begin position="225"/>
        <end position="244"/>
    </location>
</feature>
<dbReference type="EMBL" id="LOBU02000038">
    <property type="protein sequence ID" value="OKA03272.1"/>
    <property type="molecule type" value="Genomic_DNA"/>
</dbReference>
<keyword evidence="1" id="KW-0812">Transmembrane</keyword>
<feature type="domain" description="DUF2207" evidence="3">
    <location>
        <begin position="32"/>
        <end position="194"/>
    </location>
</feature>
<dbReference type="OrthoDB" id="143710at2"/>
<keyword evidence="1" id="KW-0472">Membrane</keyword>
<evidence type="ECO:0008006" key="9">
    <source>
        <dbReference type="Google" id="ProtNLM"/>
    </source>
</evidence>
<dbReference type="InterPro" id="IPR018702">
    <property type="entry name" value="DUF2207"/>
</dbReference>
<evidence type="ECO:0000313" key="5">
    <source>
        <dbReference type="EMBL" id="KZB82435.1"/>
    </source>
</evidence>
<feature type="signal peptide" evidence="2">
    <location>
        <begin position="1"/>
        <end position="20"/>
    </location>
</feature>
<dbReference type="EMBL" id="LQCI01000034">
    <property type="protein sequence ID" value="KZB82435.1"/>
    <property type="molecule type" value="Genomic_DNA"/>
</dbReference>
<reference evidence="6 8" key="2">
    <citation type="submission" date="2016-11" db="EMBL/GenBank/DDBJ databases">
        <title>Genome sequencing of Amycolatopsis regifaucium.</title>
        <authorList>
            <person name="Mayilraj S."/>
            <person name="Kaur N."/>
        </authorList>
    </citation>
    <scope>NUCLEOTIDE SEQUENCE [LARGE SCALE GENOMIC DNA]</scope>
    <source>
        <strain evidence="6 8">GY080</strain>
    </source>
</reference>